<protein>
    <recommendedName>
        <fullName evidence="4">Lipoprotein</fullName>
    </recommendedName>
</protein>
<name>A0A388TCF0_TERA1</name>
<dbReference type="Proteomes" id="UP000269352">
    <property type="component" value="Unassembled WGS sequence"/>
</dbReference>
<evidence type="ECO:0000313" key="2">
    <source>
        <dbReference type="EMBL" id="GBR74507.1"/>
    </source>
</evidence>
<sequence length="122" mass="13637">MRKIWFGVLAVFFLTGCGADFAKSFEKDVIGSYVGVLPAADDSGLALTLNIHEGAYTLSSKFITKQKVPTVTKGRIVYVRKNVLRIGDSLYETRDGYELRLLNPAGKRIRSKLNYSLFAVWL</sequence>
<dbReference type="InterPro" id="IPR007298">
    <property type="entry name" value="Cu-R_lipoprotein_NlpE"/>
</dbReference>
<dbReference type="Gene3D" id="2.40.128.640">
    <property type="match status" value="1"/>
</dbReference>
<feature type="signal peptide" evidence="1">
    <location>
        <begin position="1"/>
        <end position="22"/>
    </location>
</feature>
<feature type="chain" id="PRO_5017348229" description="Lipoprotein" evidence="1">
    <location>
        <begin position="23"/>
        <end position="122"/>
    </location>
</feature>
<comment type="caution">
    <text evidence="2">The sequence shown here is derived from an EMBL/GenBank/DDBJ whole genome shotgun (WGS) entry which is preliminary data.</text>
</comment>
<keyword evidence="1" id="KW-0732">Signal</keyword>
<proteinExistence type="predicted"/>
<reference evidence="2 3" key="1">
    <citation type="journal article" date="2019" name="ISME J.">
        <title>Genome analyses of uncultured TG2/ZB3 bacteria in 'Margulisbacteria' specifically attached to ectosymbiotic spirochetes of protists in the termite gut.</title>
        <authorList>
            <person name="Utami Y.D."/>
            <person name="Kuwahara H."/>
            <person name="Igai K."/>
            <person name="Murakami T."/>
            <person name="Sugaya K."/>
            <person name="Morikawa T."/>
            <person name="Nagura Y."/>
            <person name="Yuki M."/>
            <person name="Deevong P."/>
            <person name="Inoue T."/>
            <person name="Kihara K."/>
            <person name="Lo N."/>
            <person name="Yamada A."/>
            <person name="Ohkuma M."/>
            <person name="Hongoh Y."/>
        </authorList>
    </citation>
    <scope>NUCLEOTIDE SEQUENCE [LARGE SCALE GENOMIC DNA]</scope>
    <source>
        <strain evidence="2">NkOx7-01</strain>
    </source>
</reference>
<gene>
    <name evidence="2" type="ORF">NO1_1669</name>
</gene>
<evidence type="ECO:0008006" key="4">
    <source>
        <dbReference type="Google" id="ProtNLM"/>
    </source>
</evidence>
<dbReference type="Pfam" id="PF04170">
    <property type="entry name" value="NlpE"/>
    <property type="match status" value="1"/>
</dbReference>
<evidence type="ECO:0000256" key="1">
    <source>
        <dbReference type="SAM" id="SignalP"/>
    </source>
</evidence>
<dbReference type="EMBL" id="BGZN01000050">
    <property type="protein sequence ID" value="GBR74507.1"/>
    <property type="molecule type" value="Genomic_DNA"/>
</dbReference>
<organism evidence="2 3">
    <name type="scientific">Termititenax aidoneus</name>
    <dbReference type="NCBI Taxonomy" id="2218524"/>
    <lineage>
        <taxon>Bacteria</taxon>
        <taxon>Bacillati</taxon>
        <taxon>Candidatus Margulisiibacteriota</taxon>
        <taxon>Candidatus Termititenacia</taxon>
        <taxon>Candidatus Termititenacales</taxon>
        <taxon>Candidatus Termititenacaceae</taxon>
        <taxon>Candidatus Termititenax</taxon>
    </lineage>
</organism>
<evidence type="ECO:0000313" key="3">
    <source>
        <dbReference type="Proteomes" id="UP000269352"/>
    </source>
</evidence>
<accession>A0A388TCF0</accession>
<keyword evidence="3" id="KW-1185">Reference proteome</keyword>
<dbReference type="PROSITE" id="PS51257">
    <property type="entry name" value="PROKAR_LIPOPROTEIN"/>
    <property type="match status" value="1"/>
</dbReference>
<dbReference type="AlphaFoldDB" id="A0A388TCF0"/>